<keyword evidence="5" id="KW-0812">Transmembrane</keyword>
<name>A0ABS9D2H4_9RHOB</name>
<evidence type="ECO:0000256" key="5">
    <source>
        <dbReference type="ARBA" id="ARBA00022692"/>
    </source>
</evidence>
<protein>
    <recommendedName>
        <fullName evidence="2">Parvulin-like PPIase</fullName>
    </recommendedName>
    <alternativeName>
        <fullName evidence="9">Peptidyl-prolyl cis-trans isomerase plp</fullName>
    </alternativeName>
    <alternativeName>
        <fullName evidence="12">Periplasmic chaperone PpiD</fullName>
    </alternativeName>
    <alternativeName>
        <fullName evidence="13">Periplasmic folding chaperone</fullName>
    </alternativeName>
    <alternativeName>
        <fullName evidence="10">Rotamase plp</fullName>
    </alternativeName>
</protein>
<dbReference type="SUPFAM" id="SSF54534">
    <property type="entry name" value="FKBP-like"/>
    <property type="match status" value="1"/>
</dbReference>
<evidence type="ECO:0000313" key="16">
    <source>
        <dbReference type="Proteomes" id="UP001200557"/>
    </source>
</evidence>
<dbReference type="SUPFAM" id="SSF109998">
    <property type="entry name" value="Triger factor/SurA peptide-binding domain-like"/>
    <property type="match status" value="1"/>
</dbReference>
<keyword evidence="16" id="KW-1185">Reference proteome</keyword>
<dbReference type="GO" id="GO:0016853">
    <property type="term" value="F:isomerase activity"/>
    <property type="evidence" value="ECO:0007669"/>
    <property type="project" value="UniProtKB-KW"/>
</dbReference>
<evidence type="ECO:0000256" key="12">
    <source>
        <dbReference type="ARBA" id="ARBA00040743"/>
    </source>
</evidence>
<sequence>MGLLFVGLLGFGAGGLTGTVRSVGTVGEKPLSTQAYFEELQTLIRIRSAQEGRQLSFPEADALGIPIRALQSAVGQRALDNEAAVLGLSVGDGVVSEQVLATPAFRGLDGSFDRETYRQALSSSGLSVRDYETSLREGAARALVQGAVFTGIPDPATYGETVAKFTREGRTFTWAPLTAADVEIILPEPSEEDLQTHYDANPAIYTSLETRALQYVWLTPDMIQDDMPVDEVALREEYEARIEEYVQAERRLIERLVFSDEAAAQAAIEAIETGETSFPELVEDRGLTLEDVDGGDVTEAQMGDAGPAIFALETGGVTGPFQSDLGPALYRVNAVLAARNTTFEQAAPELREDQAAQRAIRLIEDQIDPITNLLAGGALLENVAEQTDMVLGEMDWTADITDGIAAYAAFRDVVANQDVADFPELQSLDDGGLFAVQILEVRAPALIPMDDVRDDVIAGWEAQETAAAVMAEAEAKQARLNEGVQDFGFIGLDAVQENGLTRRGFVNGAPTNFLTEVFDMDIGDVRVLPNDGDAIIVRLDDITGADPEDDVFATEMDAIAQSAAEGIAQDIYELYTRTVQLRTEVNINDAAINAVHANFR</sequence>
<accession>A0ABS9D2H4</accession>
<evidence type="ECO:0000256" key="4">
    <source>
        <dbReference type="ARBA" id="ARBA00022519"/>
    </source>
</evidence>
<evidence type="ECO:0000256" key="13">
    <source>
        <dbReference type="ARBA" id="ARBA00042775"/>
    </source>
</evidence>
<reference evidence="15 16" key="1">
    <citation type="submission" date="2022-01" db="EMBL/GenBank/DDBJ databases">
        <title>Octadecabacter sp. nov., isolated from a marine alga.</title>
        <authorList>
            <person name="Jin M.S."/>
            <person name="Kim H.M."/>
            <person name="Han D.M."/>
            <person name="Jung J.J."/>
            <person name="Jeon C.O."/>
        </authorList>
    </citation>
    <scope>NUCLEOTIDE SEQUENCE [LARGE SCALE GENOMIC DNA]</scope>
    <source>
        <strain evidence="15 16">G9-8</strain>
    </source>
</reference>
<keyword evidence="6" id="KW-1133">Transmembrane helix</keyword>
<dbReference type="InterPro" id="IPR046357">
    <property type="entry name" value="PPIase_dom_sf"/>
</dbReference>
<gene>
    <name evidence="15" type="ORF">L0664_17255</name>
</gene>
<evidence type="ECO:0000256" key="10">
    <source>
        <dbReference type="ARBA" id="ARBA00031484"/>
    </source>
</evidence>
<evidence type="ECO:0000313" key="15">
    <source>
        <dbReference type="EMBL" id="MCF2872819.1"/>
    </source>
</evidence>
<keyword evidence="3" id="KW-1003">Cell membrane</keyword>
<comment type="subcellular location">
    <subcellularLocation>
        <location evidence="1">Cell inner membrane</location>
        <topology evidence="1">Single-pass type II membrane protein</topology>
        <orientation evidence="1">Periplasmic side</orientation>
    </subcellularLocation>
</comment>
<dbReference type="InterPro" id="IPR000297">
    <property type="entry name" value="PPIase_PpiC"/>
</dbReference>
<dbReference type="Pfam" id="PF13145">
    <property type="entry name" value="Rotamase_2"/>
    <property type="match status" value="1"/>
</dbReference>
<keyword evidence="4" id="KW-0997">Cell inner membrane</keyword>
<dbReference type="Gene3D" id="3.10.50.40">
    <property type="match status" value="1"/>
</dbReference>
<evidence type="ECO:0000256" key="7">
    <source>
        <dbReference type="ARBA" id="ARBA00023136"/>
    </source>
</evidence>
<keyword evidence="8" id="KW-0143">Chaperone</keyword>
<evidence type="ECO:0000256" key="9">
    <source>
        <dbReference type="ARBA" id="ARBA00030642"/>
    </source>
</evidence>
<dbReference type="PANTHER" id="PTHR47529">
    <property type="entry name" value="PEPTIDYL-PROLYL CIS-TRANS ISOMERASE D"/>
    <property type="match status" value="1"/>
</dbReference>
<dbReference type="InterPro" id="IPR027304">
    <property type="entry name" value="Trigger_fact/SurA_dom_sf"/>
</dbReference>
<comment type="caution">
    <text evidence="15">The sequence shown here is derived from an EMBL/GenBank/DDBJ whole genome shotgun (WGS) entry which is preliminary data.</text>
</comment>
<dbReference type="InterPro" id="IPR052029">
    <property type="entry name" value="PpiD_chaperone"/>
</dbReference>
<evidence type="ECO:0000256" key="2">
    <source>
        <dbReference type="ARBA" id="ARBA00018370"/>
    </source>
</evidence>
<dbReference type="EMBL" id="JAKGAQ010000005">
    <property type="protein sequence ID" value="MCF2872819.1"/>
    <property type="molecule type" value="Genomic_DNA"/>
</dbReference>
<dbReference type="Pfam" id="PF13624">
    <property type="entry name" value="SurA_N_3"/>
    <property type="match status" value="1"/>
</dbReference>
<evidence type="ECO:0000256" key="3">
    <source>
        <dbReference type="ARBA" id="ARBA00022475"/>
    </source>
</evidence>
<proteinExistence type="inferred from homology"/>
<keyword evidence="7" id="KW-0472">Membrane</keyword>
<dbReference type="Proteomes" id="UP001200557">
    <property type="component" value="Unassembled WGS sequence"/>
</dbReference>
<dbReference type="PANTHER" id="PTHR47529:SF1">
    <property type="entry name" value="PERIPLASMIC CHAPERONE PPID"/>
    <property type="match status" value="1"/>
</dbReference>
<evidence type="ECO:0000259" key="14">
    <source>
        <dbReference type="Pfam" id="PF13145"/>
    </source>
</evidence>
<feature type="domain" description="PpiC" evidence="14">
    <location>
        <begin position="229"/>
        <end position="347"/>
    </location>
</feature>
<comment type="similarity">
    <text evidence="11">Belongs to the PpiD chaperone family.</text>
</comment>
<evidence type="ECO:0000256" key="1">
    <source>
        <dbReference type="ARBA" id="ARBA00004382"/>
    </source>
</evidence>
<evidence type="ECO:0000256" key="6">
    <source>
        <dbReference type="ARBA" id="ARBA00022989"/>
    </source>
</evidence>
<evidence type="ECO:0000256" key="8">
    <source>
        <dbReference type="ARBA" id="ARBA00023186"/>
    </source>
</evidence>
<organism evidence="15 16">
    <name type="scientific">Octadecabacter dasysiphoniae</name>
    <dbReference type="NCBI Taxonomy" id="2909341"/>
    <lineage>
        <taxon>Bacteria</taxon>
        <taxon>Pseudomonadati</taxon>
        <taxon>Pseudomonadota</taxon>
        <taxon>Alphaproteobacteria</taxon>
        <taxon>Rhodobacterales</taxon>
        <taxon>Roseobacteraceae</taxon>
        <taxon>Octadecabacter</taxon>
    </lineage>
</organism>
<evidence type="ECO:0000256" key="11">
    <source>
        <dbReference type="ARBA" id="ARBA00038408"/>
    </source>
</evidence>
<keyword evidence="15" id="KW-0413">Isomerase</keyword>